<evidence type="ECO:0000256" key="6">
    <source>
        <dbReference type="ARBA" id="ARBA00022840"/>
    </source>
</evidence>
<sequence length="566" mass="60093">MALASGATFAGYTVVRMLSSSASGELYLAQRSELPGWQALKVLPFALWVDNEFRGRFHRETEIATSLYHPNIVEVHERGEHDGQLWIAADYVEGTDAAALMANRFPAVLPVGEVLAIVTAAASGLDFAHQRGLLHRDVRPANILLTTAGAGEPRILLSDFGLVRPPSESAYAALEELAAKSVDGRADQYALATTAMHLFTGAPPTNSNRAKLSDLRPDLAHLDAVLARALADDPAERFGNCREFATALAEQAGFGGNSPEIVEQRAPAFQPYALDYPAYGWPETPPPAQRGPAPVMPPRGGTLLQSAAGSLARRLEAFSARGRPSRKWGPRRILLAAIAALVLVGLFAAGITIGRKTHPSDTRADVPATSVPAAPSTSNGAAPVVLDGTYRIEVQRSRQTFDNSPTPQPPDVETWWAIRSSCTPSRCLAAATLLDDTDHEQEKSPDVRPLIFEFGDGQWRSRPETVKFPCVGPSGAAAAQLTTQVLTLRPQPHGDLVGQMTVTVKSNECSQAGGVIRIPTMATRSGDLPPAVNVPDPVTLDPGGPATTSVPVTPETPSTKPSGPGR</sequence>
<proteinExistence type="predicted"/>
<dbReference type="Proteomes" id="UP000093928">
    <property type="component" value="Unassembled WGS sequence"/>
</dbReference>
<keyword evidence="2 10" id="KW-0723">Serine/threonine-protein kinase</keyword>
<evidence type="ECO:0000256" key="8">
    <source>
        <dbReference type="SAM" id="Phobius"/>
    </source>
</evidence>
<dbReference type="PROSITE" id="PS00109">
    <property type="entry name" value="PROTEIN_KINASE_TYR"/>
    <property type="match status" value="1"/>
</dbReference>
<evidence type="ECO:0000256" key="4">
    <source>
        <dbReference type="ARBA" id="ARBA00022741"/>
    </source>
</evidence>
<dbReference type="InterPro" id="IPR008266">
    <property type="entry name" value="Tyr_kinase_AS"/>
</dbReference>
<evidence type="ECO:0000256" key="5">
    <source>
        <dbReference type="ARBA" id="ARBA00022777"/>
    </source>
</evidence>
<reference evidence="10 11" key="1">
    <citation type="submission" date="2016-06" db="EMBL/GenBank/DDBJ databases">
        <authorList>
            <person name="Kjaerup R.B."/>
            <person name="Dalgaard T.S."/>
            <person name="Juul-Madsen H.R."/>
        </authorList>
    </citation>
    <scope>NUCLEOTIDE SEQUENCE [LARGE SCALE GENOMIC DNA]</scope>
    <source>
        <strain evidence="10 11">1165133.8</strain>
    </source>
</reference>
<feature type="domain" description="Protein kinase" evidence="9">
    <location>
        <begin position="12"/>
        <end position="335"/>
    </location>
</feature>
<keyword evidence="4" id="KW-0547">Nucleotide-binding</keyword>
<dbReference type="EMBL" id="LZLS01000046">
    <property type="protein sequence ID" value="OBK29673.1"/>
    <property type="molecule type" value="Genomic_DNA"/>
</dbReference>
<dbReference type="InterPro" id="IPR011009">
    <property type="entry name" value="Kinase-like_dom_sf"/>
</dbReference>
<dbReference type="PANTHER" id="PTHR43289:SF6">
    <property type="entry name" value="SERINE_THREONINE-PROTEIN KINASE NEKL-3"/>
    <property type="match status" value="1"/>
</dbReference>
<dbReference type="InterPro" id="IPR020635">
    <property type="entry name" value="Tyr_kinase_cat_dom"/>
</dbReference>
<keyword evidence="5 10" id="KW-0418">Kinase</keyword>
<dbReference type="Gene3D" id="1.10.510.10">
    <property type="entry name" value="Transferase(Phosphotransferase) domain 1"/>
    <property type="match status" value="1"/>
</dbReference>
<evidence type="ECO:0000313" key="11">
    <source>
        <dbReference type="Proteomes" id="UP000093928"/>
    </source>
</evidence>
<dbReference type="InterPro" id="IPR000719">
    <property type="entry name" value="Prot_kinase_dom"/>
</dbReference>
<name>A0A1A3P611_MYCAS</name>
<evidence type="ECO:0000259" key="9">
    <source>
        <dbReference type="PROSITE" id="PS50011"/>
    </source>
</evidence>
<dbReference type="RefSeq" id="WP_065143032.1">
    <property type="nucleotide sequence ID" value="NZ_LZLS01000046.1"/>
</dbReference>
<dbReference type="CDD" id="cd14014">
    <property type="entry name" value="STKc_PknB_like"/>
    <property type="match status" value="1"/>
</dbReference>
<gene>
    <name evidence="10" type="ORF">A5634_01065</name>
</gene>
<dbReference type="GO" id="GO:0004674">
    <property type="term" value="F:protein serine/threonine kinase activity"/>
    <property type="evidence" value="ECO:0007669"/>
    <property type="project" value="UniProtKB-KW"/>
</dbReference>
<dbReference type="PROSITE" id="PS50011">
    <property type="entry name" value="PROTEIN_KINASE_DOM"/>
    <property type="match status" value="1"/>
</dbReference>
<dbReference type="SMART" id="SM00219">
    <property type="entry name" value="TyrKc"/>
    <property type="match status" value="1"/>
</dbReference>
<dbReference type="OrthoDB" id="4702250at2"/>
<dbReference type="GO" id="GO:0005524">
    <property type="term" value="F:ATP binding"/>
    <property type="evidence" value="ECO:0007669"/>
    <property type="project" value="UniProtKB-KW"/>
</dbReference>
<evidence type="ECO:0000256" key="3">
    <source>
        <dbReference type="ARBA" id="ARBA00022679"/>
    </source>
</evidence>
<evidence type="ECO:0000313" key="10">
    <source>
        <dbReference type="EMBL" id="OBK29673.1"/>
    </source>
</evidence>
<protein>
    <recommendedName>
        <fullName evidence="1">non-specific serine/threonine protein kinase</fullName>
        <ecNumber evidence="1">2.7.11.1</ecNumber>
    </recommendedName>
</protein>
<dbReference type="PANTHER" id="PTHR43289">
    <property type="entry name" value="MITOGEN-ACTIVATED PROTEIN KINASE KINASE KINASE 20-RELATED"/>
    <property type="match status" value="1"/>
</dbReference>
<feature type="transmembrane region" description="Helical" evidence="8">
    <location>
        <begin position="333"/>
        <end position="353"/>
    </location>
</feature>
<feature type="region of interest" description="Disordered" evidence="7">
    <location>
        <begin position="524"/>
        <end position="566"/>
    </location>
</feature>
<keyword evidence="3" id="KW-0808">Transferase</keyword>
<keyword evidence="6" id="KW-0067">ATP-binding</keyword>
<keyword evidence="8" id="KW-0472">Membrane</keyword>
<dbReference type="GO" id="GO:0004713">
    <property type="term" value="F:protein tyrosine kinase activity"/>
    <property type="evidence" value="ECO:0007669"/>
    <property type="project" value="InterPro"/>
</dbReference>
<keyword evidence="8" id="KW-0812">Transmembrane</keyword>
<dbReference type="Pfam" id="PF00069">
    <property type="entry name" value="Pkinase"/>
    <property type="match status" value="1"/>
</dbReference>
<organism evidence="10 11">
    <name type="scientific">Mycobacterium asiaticum</name>
    <dbReference type="NCBI Taxonomy" id="1790"/>
    <lineage>
        <taxon>Bacteria</taxon>
        <taxon>Bacillati</taxon>
        <taxon>Actinomycetota</taxon>
        <taxon>Actinomycetes</taxon>
        <taxon>Mycobacteriales</taxon>
        <taxon>Mycobacteriaceae</taxon>
        <taxon>Mycobacterium</taxon>
    </lineage>
</organism>
<feature type="compositionally biased region" description="Low complexity" evidence="7">
    <location>
        <begin position="545"/>
        <end position="566"/>
    </location>
</feature>
<dbReference type="EC" id="2.7.11.1" evidence="1"/>
<evidence type="ECO:0000256" key="2">
    <source>
        <dbReference type="ARBA" id="ARBA00022527"/>
    </source>
</evidence>
<dbReference type="SUPFAM" id="SSF56112">
    <property type="entry name" value="Protein kinase-like (PK-like)"/>
    <property type="match status" value="1"/>
</dbReference>
<dbReference type="AlphaFoldDB" id="A0A1A3P611"/>
<keyword evidence="8" id="KW-1133">Transmembrane helix</keyword>
<comment type="caution">
    <text evidence="10">The sequence shown here is derived from an EMBL/GenBank/DDBJ whole genome shotgun (WGS) entry which is preliminary data.</text>
</comment>
<feature type="region of interest" description="Disordered" evidence="7">
    <location>
        <begin position="356"/>
        <end position="382"/>
    </location>
</feature>
<dbReference type="Gene3D" id="3.30.200.20">
    <property type="entry name" value="Phosphorylase Kinase, domain 1"/>
    <property type="match status" value="1"/>
</dbReference>
<evidence type="ECO:0000256" key="7">
    <source>
        <dbReference type="SAM" id="MobiDB-lite"/>
    </source>
</evidence>
<evidence type="ECO:0000256" key="1">
    <source>
        <dbReference type="ARBA" id="ARBA00012513"/>
    </source>
</evidence>
<accession>A0A1A3P611</accession>